<evidence type="ECO:0000256" key="4">
    <source>
        <dbReference type="ARBA" id="ARBA00022729"/>
    </source>
</evidence>
<feature type="active site" description="Proton donor" evidence="8">
    <location>
        <position position="530"/>
    </location>
</feature>
<feature type="binding site" evidence="9">
    <location>
        <position position="260"/>
    </location>
    <ligand>
        <name>FAD</name>
        <dbReference type="ChEBI" id="CHEBI:57692"/>
    </ligand>
</feature>
<dbReference type="PIRSF" id="PIRSF000137">
    <property type="entry name" value="Alcohol_oxidase"/>
    <property type="match status" value="1"/>
</dbReference>
<dbReference type="Proteomes" id="UP001150238">
    <property type="component" value="Unassembled WGS sequence"/>
</dbReference>
<comment type="caution">
    <text evidence="13">The sequence shown here is derived from an EMBL/GenBank/DDBJ whole genome shotgun (WGS) entry which is preliminary data.</text>
</comment>
<keyword evidence="6" id="KW-0560">Oxidoreductase</keyword>
<protein>
    <submittedName>
        <fullName evidence="13">Alcohol oxidase</fullName>
    </submittedName>
</protein>
<reference evidence="13" key="1">
    <citation type="submission" date="2022-08" db="EMBL/GenBank/DDBJ databases">
        <authorList>
            <consortium name="DOE Joint Genome Institute"/>
            <person name="Min B."/>
            <person name="Riley R."/>
            <person name="Sierra-Patev S."/>
            <person name="Naranjo-Ortiz M."/>
            <person name="Looney B."/>
            <person name="Konkel Z."/>
            <person name="Slot J.C."/>
            <person name="Sakamoto Y."/>
            <person name="Steenwyk J.L."/>
            <person name="Rokas A."/>
            <person name="Carro J."/>
            <person name="Camarero S."/>
            <person name="Ferreira P."/>
            <person name="Molpeceres G."/>
            <person name="Ruiz-Duenas F.J."/>
            <person name="Serrano A."/>
            <person name="Henrissat B."/>
            <person name="Drula E."/>
            <person name="Hughes K.W."/>
            <person name="Mata J.L."/>
            <person name="Ishikawa N.K."/>
            <person name="Vargas-Isla R."/>
            <person name="Ushijima S."/>
            <person name="Smith C.A."/>
            <person name="Ahrendt S."/>
            <person name="Andreopoulos W."/>
            <person name="He G."/>
            <person name="Labutti K."/>
            <person name="Lipzen A."/>
            <person name="Ng V."/>
            <person name="Sandor L."/>
            <person name="Barry K."/>
            <person name="Martinez A.T."/>
            <person name="Xiao Y."/>
            <person name="Gibbons J.G."/>
            <person name="Terashima K."/>
            <person name="Hibbett D.S."/>
            <person name="Grigoriev I.V."/>
        </authorList>
    </citation>
    <scope>NUCLEOTIDE SEQUENCE</scope>
    <source>
        <strain evidence="13">Sp2 HRB7682 ss15</strain>
    </source>
</reference>
<evidence type="ECO:0000313" key="14">
    <source>
        <dbReference type="Proteomes" id="UP001150238"/>
    </source>
</evidence>
<evidence type="ECO:0000256" key="6">
    <source>
        <dbReference type="ARBA" id="ARBA00023002"/>
    </source>
</evidence>
<evidence type="ECO:0000313" key="13">
    <source>
        <dbReference type="EMBL" id="KAJ4471848.1"/>
    </source>
</evidence>
<dbReference type="EMBL" id="JANVFS010000028">
    <property type="protein sequence ID" value="KAJ4471848.1"/>
    <property type="molecule type" value="Genomic_DNA"/>
</dbReference>
<dbReference type="GO" id="GO:0016614">
    <property type="term" value="F:oxidoreductase activity, acting on CH-OH group of donors"/>
    <property type="evidence" value="ECO:0007669"/>
    <property type="project" value="InterPro"/>
</dbReference>
<organism evidence="13 14">
    <name type="scientific">Lentinula lateritia</name>
    <dbReference type="NCBI Taxonomy" id="40482"/>
    <lineage>
        <taxon>Eukaryota</taxon>
        <taxon>Fungi</taxon>
        <taxon>Dikarya</taxon>
        <taxon>Basidiomycota</taxon>
        <taxon>Agaricomycotina</taxon>
        <taxon>Agaricomycetes</taxon>
        <taxon>Agaricomycetidae</taxon>
        <taxon>Agaricales</taxon>
        <taxon>Marasmiineae</taxon>
        <taxon>Omphalotaceae</taxon>
        <taxon>Lentinula</taxon>
    </lineage>
</organism>
<evidence type="ECO:0000256" key="5">
    <source>
        <dbReference type="ARBA" id="ARBA00022827"/>
    </source>
</evidence>
<dbReference type="Pfam" id="PF05199">
    <property type="entry name" value="GMC_oxred_C"/>
    <property type="match status" value="1"/>
</dbReference>
<evidence type="ECO:0000259" key="12">
    <source>
        <dbReference type="Pfam" id="PF05199"/>
    </source>
</evidence>
<dbReference type="InterPro" id="IPR000172">
    <property type="entry name" value="GMC_OxRdtase_N"/>
</dbReference>
<evidence type="ECO:0000256" key="1">
    <source>
        <dbReference type="ARBA" id="ARBA00001974"/>
    </source>
</evidence>
<evidence type="ECO:0000259" key="11">
    <source>
        <dbReference type="Pfam" id="PF00732"/>
    </source>
</evidence>
<gene>
    <name evidence="13" type="ORF">C8J55DRAFT_563509</name>
</gene>
<comment type="similarity">
    <text evidence="2">Belongs to the GMC oxidoreductase family.</text>
</comment>
<keyword evidence="5 9" id="KW-0274">FAD</keyword>
<keyword evidence="7" id="KW-0325">Glycoprotein</keyword>
<evidence type="ECO:0000256" key="2">
    <source>
        <dbReference type="ARBA" id="ARBA00010790"/>
    </source>
</evidence>
<dbReference type="GO" id="GO:0050660">
    <property type="term" value="F:flavin adenine dinucleotide binding"/>
    <property type="evidence" value="ECO:0007669"/>
    <property type="project" value="InterPro"/>
</dbReference>
<reference evidence="13" key="2">
    <citation type="journal article" date="2023" name="Proc. Natl. Acad. Sci. U.S.A.">
        <title>A global phylogenomic analysis of the shiitake genus Lentinula.</title>
        <authorList>
            <person name="Sierra-Patev S."/>
            <person name="Min B."/>
            <person name="Naranjo-Ortiz M."/>
            <person name="Looney B."/>
            <person name="Konkel Z."/>
            <person name="Slot J.C."/>
            <person name="Sakamoto Y."/>
            <person name="Steenwyk J.L."/>
            <person name="Rokas A."/>
            <person name="Carro J."/>
            <person name="Camarero S."/>
            <person name="Ferreira P."/>
            <person name="Molpeceres G."/>
            <person name="Ruiz-Duenas F.J."/>
            <person name="Serrano A."/>
            <person name="Henrissat B."/>
            <person name="Drula E."/>
            <person name="Hughes K.W."/>
            <person name="Mata J.L."/>
            <person name="Ishikawa N.K."/>
            <person name="Vargas-Isla R."/>
            <person name="Ushijima S."/>
            <person name="Smith C.A."/>
            <person name="Donoghue J."/>
            <person name="Ahrendt S."/>
            <person name="Andreopoulos W."/>
            <person name="He G."/>
            <person name="LaButti K."/>
            <person name="Lipzen A."/>
            <person name="Ng V."/>
            <person name="Riley R."/>
            <person name="Sandor L."/>
            <person name="Barry K."/>
            <person name="Martinez A.T."/>
            <person name="Xiao Y."/>
            <person name="Gibbons J.G."/>
            <person name="Terashima K."/>
            <person name="Grigoriev I.V."/>
            <person name="Hibbett D."/>
        </authorList>
    </citation>
    <scope>NUCLEOTIDE SEQUENCE</scope>
    <source>
        <strain evidence="13">Sp2 HRB7682 ss15</strain>
    </source>
</reference>
<dbReference type="SUPFAM" id="SSF54373">
    <property type="entry name" value="FAD-linked reductases, C-terminal domain"/>
    <property type="match status" value="1"/>
</dbReference>
<accession>A0A9W9DJ68</accession>
<sequence>MSPVFVLLSLLTASVSLCNGRIYEDPSIIPSLNNYDYVIVGGGLTGSVVASRLTENSNTSVLLLEAGGSHQGAYYLEVPGLQSFTGPGTVYNWNYTSVPQINLLNNTIPAPRGHVLGGSSSINGMWYTRGSSADYDRWANITGDQGWLWDELQSYFEKSESFVSPADNHNTSGQYDPSLHGTQGPLKVTVGGYSQSLDQLVMGRLDEQFPFIEDYDNGKPLGFGWTQTTIGNGTRSSAATAYLDKYLNRTNLDIALNSLVARVIASNGSRIDTVTFTNNGLLMNATARVEVLLAAGVFNNPHILLNSGVGNATELSAMNIPVVNNLPSVGKNLTEQPAISNLWNTTNPVTTVDAEATYEQALTQWNNTRTGRMVLAISNTVGFTRMNTSDPDVEALVEQYGELAPGPASPHIELLPTVNAFDAEANFANAQFILDSVNLVPYSRGSITLDPINPSGPPLIDYNFYSAPQDIQVMRQAVLSALAFVSTPAWQEFLAEPVSPLLAAVVNEYPNVSATTMDTYIRASTSISFHATGSCSMSPEGAEWGVVDPDFHVKGVEGLRIIDASIMPFAPAGHPQAAAYMIAERVADIIKADNS</sequence>
<feature type="binding site" evidence="9">
    <location>
        <position position="115"/>
    </location>
    <ligand>
        <name>FAD</name>
        <dbReference type="ChEBI" id="CHEBI:57692"/>
    </ligand>
</feature>
<comment type="cofactor">
    <cofactor evidence="1 9">
        <name>FAD</name>
        <dbReference type="ChEBI" id="CHEBI:57692"/>
    </cofactor>
</comment>
<evidence type="ECO:0000256" key="10">
    <source>
        <dbReference type="SAM" id="SignalP"/>
    </source>
</evidence>
<dbReference type="InterPro" id="IPR007867">
    <property type="entry name" value="GMC_OxRtase_C"/>
</dbReference>
<keyword evidence="3" id="KW-0285">Flavoprotein</keyword>
<evidence type="ECO:0000256" key="3">
    <source>
        <dbReference type="ARBA" id="ARBA00022630"/>
    </source>
</evidence>
<dbReference type="PANTHER" id="PTHR11552:SF201">
    <property type="entry name" value="GLUCOSE-METHANOL-CHOLINE OXIDOREDUCTASE N-TERMINAL DOMAIN-CONTAINING PROTEIN"/>
    <property type="match status" value="1"/>
</dbReference>
<dbReference type="Pfam" id="PF00732">
    <property type="entry name" value="GMC_oxred_N"/>
    <property type="match status" value="1"/>
</dbReference>
<dbReference type="Gene3D" id="3.50.50.60">
    <property type="entry name" value="FAD/NAD(P)-binding domain"/>
    <property type="match status" value="1"/>
</dbReference>
<feature type="active site" description="Proton acceptor" evidence="8">
    <location>
        <position position="574"/>
    </location>
</feature>
<feature type="domain" description="Glucose-methanol-choline oxidoreductase C-terminal" evidence="12">
    <location>
        <begin position="441"/>
        <end position="583"/>
    </location>
</feature>
<feature type="binding site" evidence="9">
    <location>
        <begin position="575"/>
        <end position="576"/>
    </location>
    <ligand>
        <name>FAD</name>
        <dbReference type="ChEBI" id="CHEBI:57692"/>
    </ligand>
</feature>
<dbReference type="SUPFAM" id="SSF51905">
    <property type="entry name" value="FAD/NAD(P)-binding domain"/>
    <property type="match status" value="1"/>
</dbReference>
<dbReference type="Gene3D" id="3.30.560.10">
    <property type="entry name" value="Glucose Oxidase, domain 3"/>
    <property type="match status" value="1"/>
</dbReference>
<feature type="chain" id="PRO_5040793253" evidence="10">
    <location>
        <begin position="21"/>
        <end position="595"/>
    </location>
</feature>
<evidence type="ECO:0000256" key="8">
    <source>
        <dbReference type="PIRSR" id="PIRSR000137-1"/>
    </source>
</evidence>
<dbReference type="PANTHER" id="PTHR11552">
    <property type="entry name" value="GLUCOSE-METHANOL-CHOLINE GMC OXIDOREDUCTASE"/>
    <property type="match status" value="1"/>
</dbReference>
<dbReference type="AlphaFoldDB" id="A0A9W9DJ68"/>
<keyword evidence="4 10" id="KW-0732">Signal</keyword>
<dbReference type="InterPro" id="IPR012132">
    <property type="entry name" value="GMC_OxRdtase"/>
</dbReference>
<evidence type="ECO:0000256" key="9">
    <source>
        <dbReference type="PIRSR" id="PIRSR000137-2"/>
    </source>
</evidence>
<name>A0A9W9DJ68_9AGAR</name>
<feature type="domain" description="Glucose-methanol-choline oxidoreductase N-terminal" evidence="11">
    <location>
        <begin position="35"/>
        <end position="337"/>
    </location>
</feature>
<proteinExistence type="inferred from homology"/>
<feature type="signal peptide" evidence="10">
    <location>
        <begin position="1"/>
        <end position="20"/>
    </location>
</feature>
<dbReference type="InterPro" id="IPR036188">
    <property type="entry name" value="FAD/NAD-bd_sf"/>
</dbReference>
<evidence type="ECO:0000256" key="7">
    <source>
        <dbReference type="ARBA" id="ARBA00023180"/>
    </source>
</evidence>